<dbReference type="Proteomes" id="UP000058925">
    <property type="component" value="Chromosome"/>
</dbReference>
<evidence type="ECO:0000313" key="2">
    <source>
        <dbReference type="Proteomes" id="UP000058925"/>
    </source>
</evidence>
<reference evidence="2" key="1">
    <citation type="submission" date="2015-10" db="EMBL/GenBank/DDBJ databases">
        <title>Niche specialization of a soil ammonia-oxidizing archaeon, Candidatus Nitrosocosmicus oleophilus.</title>
        <authorList>
            <person name="Jung M.-Y."/>
            <person name="Rhee S.-K."/>
        </authorList>
    </citation>
    <scope>NUCLEOTIDE SEQUENCE [LARGE SCALE GENOMIC DNA]</scope>
    <source>
        <strain evidence="2">MY3</strain>
    </source>
</reference>
<dbReference type="AlphaFoldDB" id="A0A654LWM2"/>
<gene>
    <name evidence="1" type="ORF">NMY3_01401</name>
</gene>
<proteinExistence type="predicted"/>
<dbReference type="EMBL" id="CP012850">
    <property type="protein sequence ID" value="ALI35605.1"/>
    <property type="molecule type" value="Genomic_DNA"/>
</dbReference>
<dbReference type="KEGG" id="taa:NMY3_01401"/>
<keyword evidence="2" id="KW-1185">Reference proteome</keyword>
<accession>A0A654LWM2</accession>
<organism evidence="1 2">
    <name type="scientific">Candidatus Nitrosocosmicus oleophilus</name>
    <dbReference type="NCBI Taxonomy" id="1353260"/>
    <lineage>
        <taxon>Archaea</taxon>
        <taxon>Nitrososphaerota</taxon>
        <taxon>Nitrososphaeria</taxon>
        <taxon>Nitrososphaerales</taxon>
        <taxon>Nitrososphaeraceae</taxon>
        <taxon>Candidatus Nitrosocosmicus</taxon>
    </lineage>
</organism>
<name>A0A654LWM2_9ARCH</name>
<evidence type="ECO:0000313" key="1">
    <source>
        <dbReference type="EMBL" id="ALI35605.1"/>
    </source>
</evidence>
<protein>
    <submittedName>
        <fullName evidence="1">Uncharacterized protein</fullName>
    </submittedName>
</protein>
<sequence length="67" mass="7800">MKITPLLNGIKNYTRNLEVINNYTIPMVLYAINFLSKKGGKSDMSNNEIVNLSIYKSYYRNLEMGEY</sequence>